<evidence type="ECO:0000313" key="3">
    <source>
        <dbReference type="Proteomes" id="UP000541425"/>
    </source>
</evidence>
<protein>
    <recommendedName>
        <fullName evidence="4">Lipoprotein</fullName>
    </recommendedName>
</protein>
<dbReference type="SUPFAM" id="SSF50998">
    <property type="entry name" value="Quinoprotein alcohol dehydrogenase-like"/>
    <property type="match status" value="1"/>
</dbReference>
<feature type="chain" id="PRO_5030652517" description="Lipoprotein" evidence="1">
    <location>
        <begin position="23"/>
        <end position="422"/>
    </location>
</feature>
<proteinExistence type="predicted"/>
<dbReference type="InterPro" id="IPR015943">
    <property type="entry name" value="WD40/YVTN_repeat-like_dom_sf"/>
</dbReference>
<feature type="signal peptide" evidence="1">
    <location>
        <begin position="1"/>
        <end position="22"/>
    </location>
</feature>
<keyword evidence="1" id="KW-0732">Signal</keyword>
<accession>A0A7W5UF42</accession>
<dbReference type="AlphaFoldDB" id="A0A7W5UF42"/>
<evidence type="ECO:0000313" key="2">
    <source>
        <dbReference type="EMBL" id="MBB3703004.1"/>
    </source>
</evidence>
<dbReference type="PROSITE" id="PS51257">
    <property type="entry name" value="PROKAR_LIPOPROTEIN"/>
    <property type="match status" value="1"/>
</dbReference>
<dbReference type="EMBL" id="JACICA010000007">
    <property type="protein sequence ID" value="MBB3703004.1"/>
    <property type="molecule type" value="Genomic_DNA"/>
</dbReference>
<dbReference type="InterPro" id="IPR011047">
    <property type="entry name" value="Quinoprotein_ADH-like_sf"/>
</dbReference>
<evidence type="ECO:0008006" key="4">
    <source>
        <dbReference type="Google" id="ProtNLM"/>
    </source>
</evidence>
<name>A0A7W5UF42_9BACT</name>
<reference evidence="2 3" key="1">
    <citation type="submission" date="2020-08" db="EMBL/GenBank/DDBJ databases">
        <title>Genomic Encyclopedia of Type Strains, Phase IV (KMG-IV): sequencing the most valuable type-strain genomes for metagenomic binning, comparative biology and taxonomic classification.</title>
        <authorList>
            <person name="Goeker M."/>
        </authorList>
    </citation>
    <scope>NUCLEOTIDE SEQUENCE [LARGE SCALE GENOMIC DNA]</scope>
    <source>
        <strain evidence="2 3">DSM 22548</strain>
    </source>
</reference>
<organism evidence="2 3">
    <name type="scientific">Alloprevotella rava</name>
    <dbReference type="NCBI Taxonomy" id="671218"/>
    <lineage>
        <taxon>Bacteria</taxon>
        <taxon>Pseudomonadati</taxon>
        <taxon>Bacteroidota</taxon>
        <taxon>Bacteroidia</taxon>
        <taxon>Bacteroidales</taxon>
        <taxon>Prevotellaceae</taxon>
        <taxon>Alloprevotella</taxon>
    </lineage>
</organism>
<comment type="caution">
    <text evidence="2">The sequence shown here is derived from an EMBL/GenBank/DDBJ whole genome shotgun (WGS) entry which is preliminary data.</text>
</comment>
<dbReference type="Gene3D" id="2.130.10.10">
    <property type="entry name" value="YVTN repeat-like/Quinoprotein amine dehydrogenase"/>
    <property type="match status" value="1"/>
</dbReference>
<sequence>MRNLKSMLAVAMVATLVCGCSKDDPSPNPTPNPHGKTFAGVVFATGITNPEGNSGSVYMQALTDLLPGTYDNSNSIPVGFGSTPIATESGNIYAFPDYMGNTKAEIVRYRLDAAGKWMKQGALPIPAGAAAANIVELNSEKAYVSLQGLGIVMAFNPTTMTKLTDIDLNSLKQPETNVSPAAMIIRDGKLFVGLNQMNAQYMPARNNIELALIDTKTDKLEKHIVNTTLGLSFATRPIDAGSIFMDEQKNIYINCIGAFGFIPQFPGGIVRIKNGSTDIDPNYCIHFNKTDVAGLSTKHADFLSTILYAGDGKAYAYLNSFALDPNGLENPYVSMTNVPIEIDLKQKTMSVIPGMEVSNPQGIAIARHKNVIVFGSANKKANGFYIYNPATKQVEGPIITVKGNPSFFHSFAKVGNPVSKTR</sequence>
<dbReference type="Proteomes" id="UP000541425">
    <property type="component" value="Unassembled WGS sequence"/>
</dbReference>
<dbReference type="RefSeq" id="WP_183696902.1">
    <property type="nucleotide sequence ID" value="NZ_JACICA010000007.1"/>
</dbReference>
<gene>
    <name evidence="2" type="ORF">FHS60_001477</name>
</gene>
<evidence type="ECO:0000256" key="1">
    <source>
        <dbReference type="SAM" id="SignalP"/>
    </source>
</evidence>